<dbReference type="GO" id="GO:0016747">
    <property type="term" value="F:acyltransferase activity, transferring groups other than amino-acyl groups"/>
    <property type="evidence" value="ECO:0007669"/>
    <property type="project" value="InterPro"/>
</dbReference>
<dbReference type="EMBL" id="QGDL01000011">
    <property type="protein sequence ID" value="PWJ27651.1"/>
    <property type="molecule type" value="Genomic_DNA"/>
</dbReference>
<dbReference type="Gene3D" id="3.40.630.30">
    <property type="match status" value="1"/>
</dbReference>
<dbReference type="PANTHER" id="PTHR43072">
    <property type="entry name" value="N-ACETYLTRANSFERASE"/>
    <property type="match status" value="1"/>
</dbReference>
<evidence type="ECO:0000313" key="4">
    <source>
        <dbReference type="EMBL" id="PWJ27651.1"/>
    </source>
</evidence>
<dbReference type="PANTHER" id="PTHR43072:SF23">
    <property type="entry name" value="UPF0039 PROTEIN C11D3.02C"/>
    <property type="match status" value="1"/>
</dbReference>
<accession>A0A2Y9BLB9</accession>
<organism evidence="4 5">
    <name type="scientific">Faecalicatena orotica</name>
    <dbReference type="NCBI Taxonomy" id="1544"/>
    <lineage>
        <taxon>Bacteria</taxon>
        <taxon>Bacillati</taxon>
        <taxon>Bacillota</taxon>
        <taxon>Clostridia</taxon>
        <taxon>Lachnospirales</taxon>
        <taxon>Lachnospiraceae</taxon>
        <taxon>Faecalicatena</taxon>
    </lineage>
</organism>
<dbReference type="Pfam" id="PF13420">
    <property type="entry name" value="Acetyltransf_4"/>
    <property type="match status" value="1"/>
</dbReference>
<name>A0A2Y9BLB9_9FIRM</name>
<reference evidence="4 5" key="1">
    <citation type="submission" date="2018-05" db="EMBL/GenBank/DDBJ databases">
        <title>The Hungate 1000. A catalogue of reference genomes from the rumen microbiome.</title>
        <authorList>
            <person name="Kelly W."/>
        </authorList>
    </citation>
    <scope>NUCLEOTIDE SEQUENCE [LARGE SCALE GENOMIC DNA]</scope>
    <source>
        <strain evidence="4 5">NLAE-zl-C242</strain>
    </source>
</reference>
<protein>
    <submittedName>
        <fullName evidence="4">Phosphinothricin acetyltransferase</fullName>
    </submittedName>
</protein>
<keyword evidence="5" id="KW-1185">Reference proteome</keyword>
<evidence type="ECO:0000256" key="1">
    <source>
        <dbReference type="ARBA" id="ARBA00022679"/>
    </source>
</evidence>
<evidence type="ECO:0000259" key="3">
    <source>
        <dbReference type="PROSITE" id="PS51186"/>
    </source>
</evidence>
<dbReference type="OrthoDB" id="9798006at2"/>
<dbReference type="RefSeq" id="WP_109732463.1">
    <property type="nucleotide sequence ID" value="NZ_BAAACK010000005.1"/>
</dbReference>
<dbReference type="InterPro" id="IPR016181">
    <property type="entry name" value="Acyl_CoA_acyltransferase"/>
</dbReference>
<evidence type="ECO:0000256" key="2">
    <source>
        <dbReference type="ARBA" id="ARBA00023315"/>
    </source>
</evidence>
<dbReference type="AlphaFoldDB" id="A0A2Y9BLB9"/>
<keyword evidence="1 4" id="KW-0808">Transferase</keyword>
<keyword evidence="2" id="KW-0012">Acyltransferase</keyword>
<dbReference type="Proteomes" id="UP000245845">
    <property type="component" value="Unassembled WGS sequence"/>
</dbReference>
<comment type="caution">
    <text evidence="4">The sequence shown here is derived from an EMBL/GenBank/DDBJ whole genome shotgun (WGS) entry which is preliminary data.</text>
</comment>
<sequence>MNKEEIIIRAADLRDAEALLNIYIPYVTDTAITFEYEPPTLEEFRARMVRIMQKYPYLVAVADGKIAGYCYVSQFKDRDAYDWSVETTVYVGRELKGRGIGRKLYEKLEEVLKEQHILNLNACIAYPHPESIAFHEKLGYKTVAHFHKCGYKLGVWYDMVWMEKMLGEHTENPLPVIPACELELEELLS</sequence>
<dbReference type="PROSITE" id="PS51186">
    <property type="entry name" value="GNAT"/>
    <property type="match status" value="1"/>
</dbReference>
<dbReference type="InterPro" id="IPR000182">
    <property type="entry name" value="GNAT_dom"/>
</dbReference>
<evidence type="ECO:0000313" key="5">
    <source>
        <dbReference type="Proteomes" id="UP000245845"/>
    </source>
</evidence>
<gene>
    <name evidence="4" type="ORF">A8806_11187</name>
</gene>
<proteinExistence type="predicted"/>
<feature type="domain" description="N-acetyltransferase" evidence="3">
    <location>
        <begin position="6"/>
        <end position="167"/>
    </location>
</feature>
<dbReference type="CDD" id="cd04301">
    <property type="entry name" value="NAT_SF"/>
    <property type="match status" value="1"/>
</dbReference>
<dbReference type="SUPFAM" id="SSF55729">
    <property type="entry name" value="Acyl-CoA N-acyltransferases (Nat)"/>
    <property type="match status" value="1"/>
</dbReference>